<organism evidence="8">
    <name type="scientific">Taenia asiatica</name>
    <name type="common">Asian tapeworm</name>
    <dbReference type="NCBI Taxonomy" id="60517"/>
    <lineage>
        <taxon>Eukaryota</taxon>
        <taxon>Metazoa</taxon>
        <taxon>Spiralia</taxon>
        <taxon>Lophotrochozoa</taxon>
        <taxon>Platyhelminthes</taxon>
        <taxon>Cestoda</taxon>
        <taxon>Eucestoda</taxon>
        <taxon>Cyclophyllidea</taxon>
        <taxon>Taeniidae</taxon>
        <taxon>Taenia</taxon>
    </lineage>
</organism>
<evidence type="ECO:0000256" key="5">
    <source>
        <dbReference type="SAM" id="Phobius"/>
    </source>
</evidence>
<sequence>MVNLTTRKKVRSPGTLFANVRYKFGIYFSLVNYVLIVTSFVSPYWLQRWPRIHTPFRRLGLWEFCLDGYIARLDPKMVSHFECWWIFSPYLSNIFTNLVPWWFLLIQIFFSIALFTQAVLHFVFIFYWCYPIENIERRLRFLQFVGCLLPSVIIFGVEHKNPDWMPYPTLNWASWSYGLAVLSTFLSLFVMLAFAFTWRESKRTLETAGYEFPMSAVMKKREKQAILEQQERQATAAGLEQRETSMDVDLEHRQAFIDE</sequence>
<evidence type="ECO:0000256" key="4">
    <source>
        <dbReference type="ARBA" id="ARBA00023136"/>
    </source>
</evidence>
<name>A0A0R3W7Q1_TAEAS</name>
<keyword evidence="7" id="KW-1185">Reference proteome</keyword>
<accession>A0A0R3W7Q1</accession>
<dbReference type="PANTHER" id="PTHR21284">
    <property type="entry name" value="EG:80H7.2 PROTEIN"/>
    <property type="match status" value="1"/>
</dbReference>
<feature type="transmembrane region" description="Helical" evidence="5">
    <location>
        <begin position="141"/>
        <end position="157"/>
    </location>
</feature>
<feature type="transmembrane region" description="Helical" evidence="5">
    <location>
        <begin position="24"/>
        <end position="46"/>
    </location>
</feature>
<gene>
    <name evidence="6" type="ORF">TASK_LOCUS6324</name>
</gene>
<evidence type="ECO:0000256" key="3">
    <source>
        <dbReference type="ARBA" id="ARBA00022989"/>
    </source>
</evidence>
<keyword evidence="2 5" id="KW-0812">Transmembrane</keyword>
<evidence type="ECO:0000313" key="8">
    <source>
        <dbReference type="WBParaSite" id="TASK_0000632301-mRNA-1"/>
    </source>
</evidence>
<evidence type="ECO:0000256" key="1">
    <source>
        <dbReference type="ARBA" id="ARBA00004141"/>
    </source>
</evidence>
<evidence type="ECO:0000313" key="6">
    <source>
        <dbReference type="EMBL" id="VDK36496.1"/>
    </source>
</evidence>
<dbReference type="GO" id="GO:0016020">
    <property type="term" value="C:membrane"/>
    <property type="evidence" value="ECO:0007669"/>
    <property type="project" value="UniProtKB-SubCell"/>
</dbReference>
<proteinExistence type="predicted"/>
<keyword evidence="4 5" id="KW-0472">Membrane</keyword>
<dbReference type="Gene3D" id="1.20.140.150">
    <property type="match status" value="1"/>
</dbReference>
<dbReference type="WBParaSite" id="TASK_0000632301-mRNA-1">
    <property type="protein sequence ID" value="TASK_0000632301-mRNA-1"/>
    <property type="gene ID" value="TASK_0000632301"/>
</dbReference>
<dbReference type="OrthoDB" id="6140671at2759"/>
<dbReference type="STRING" id="60517.A0A0R3W7Q1"/>
<evidence type="ECO:0000256" key="2">
    <source>
        <dbReference type="ARBA" id="ARBA00022692"/>
    </source>
</evidence>
<reference evidence="6 7" key="2">
    <citation type="submission" date="2018-11" db="EMBL/GenBank/DDBJ databases">
        <authorList>
            <consortium name="Pathogen Informatics"/>
        </authorList>
    </citation>
    <scope>NUCLEOTIDE SEQUENCE [LARGE SCALE GENOMIC DNA]</scope>
</reference>
<dbReference type="InterPro" id="IPR004031">
    <property type="entry name" value="PMP22/EMP/MP20/Claudin"/>
</dbReference>
<dbReference type="Proteomes" id="UP000282613">
    <property type="component" value="Unassembled WGS sequence"/>
</dbReference>
<comment type="subcellular location">
    <subcellularLocation>
        <location evidence="1">Membrane</location>
        <topology evidence="1">Multi-pass membrane protein</topology>
    </subcellularLocation>
</comment>
<protein>
    <submittedName>
        <fullName evidence="8">Phosphatidylinositol glycan, class U</fullName>
    </submittedName>
</protein>
<dbReference type="AlphaFoldDB" id="A0A0R3W7Q1"/>
<feature type="transmembrane region" description="Helical" evidence="5">
    <location>
        <begin position="177"/>
        <end position="198"/>
    </location>
</feature>
<evidence type="ECO:0000313" key="7">
    <source>
        <dbReference type="Proteomes" id="UP000282613"/>
    </source>
</evidence>
<feature type="transmembrane region" description="Helical" evidence="5">
    <location>
        <begin position="101"/>
        <end position="129"/>
    </location>
</feature>
<dbReference type="Pfam" id="PF13903">
    <property type="entry name" value="Claudin_2"/>
    <property type="match status" value="1"/>
</dbReference>
<reference evidence="8" key="1">
    <citation type="submission" date="2017-02" db="UniProtKB">
        <authorList>
            <consortium name="WormBaseParasite"/>
        </authorList>
    </citation>
    <scope>IDENTIFICATION</scope>
</reference>
<keyword evidence="3 5" id="KW-1133">Transmembrane helix</keyword>
<dbReference type="PANTHER" id="PTHR21284:SF12">
    <property type="entry name" value="EG:80H7.2 PROTEIN"/>
    <property type="match status" value="1"/>
</dbReference>
<dbReference type="EMBL" id="UYRS01018488">
    <property type="protein sequence ID" value="VDK36496.1"/>
    <property type="molecule type" value="Genomic_DNA"/>
</dbReference>